<comment type="caution">
    <text evidence="1">The sequence shown here is derived from an EMBL/GenBank/DDBJ whole genome shotgun (WGS) entry which is preliminary data.</text>
</comment>
<dbReference type="Proteomes" id="UP000175677">
    <property type="component" value="Unassembled WGS sequence"/>
</dbReference>
<dbReference type="GO" id="GO:0003677">
    <property type="term" value="F:DNA binding"/>
    <property type="evidence" value="ECO:0007669"/>
    <property type="project" value="UniProtKB-KW"/>
</dbReference>
<keyword evidence="1" id="KW-0238">DNA-binding</keyword>
<dbReference type="EMBL" id="MDJC01000001">
    <property type="protein sequence ID" value="OEY77941.1"/>
    <property type="molecule type" value="Genomic_DNA"/>
</dbReference>
<sequence>MSSKNAICINIQIATPYVTVKKFHEQTGLSESKIRDLIDEGFIPSQKDPNKKKGSVLINLMALAKQAATQA</sequence>
<evidence type="ECO:0000313" key="1">
    <source>
        <dbReference type="EMBL" id="OEY77941.1"/>
    </source>
</evidence>
<dbReference type="Gene3D" id="6.10.200.10">
    <property type="entry name" value="Regulatory phage protein Cox"/>
    <property type="match status" value="1"/>
</dbReference>
<reference evidence="1 2" key="1">
    <citation type="submission" date="2016-08" db="EMBL/GenBank/DDBJ databases">
        <authorList>
            <person name="Eshaghi A."/>
            <person name="Soares D."/>
            <person name="Kus J."/>
            <person name="Richardson D."/>
            <person name="Li A."/>
            <person name="Patel S.N."/>
        </authorList>
    </citation>
    <scope>NUCLEOTIDE SEQUENCE [LARGE SCALE GENOMIC DNA]</scope>
    <source>
        <strain evidence="1 2">C860</strain>
    </source>
</reference>
<dbReference type="RefSeq" id="WP_005642998.1">
    <property type="nucleotide sequence ID" value="NZ_MCII02000016.1"/>
</dbReference>
<protein>
    <submittedName>
        <fullName evidence="1">DNA-binding protein</fullName>
    </submittedName>
</protein>
<dbReference type="InterPro" id="IPR038147">
    <property type="entry name" value="Cox_sf"/>
</dbReference>
<organism evidence="1 2">
    <name type="scientific">Haemophilus quentini</name>
    <dbReference type="NCBI Taxonomy" id="123834"/>
    <lineage>
        <taxon>Bacteria</taxon>
        <taxon>Pseudomonadati</taxon>
        <taxon>Pseudomonadota</taxon>
        <taxon>Gammaproteobacteria</taxon>
        <taxon>Pasteurellales</taxon>
        <taxon>Pasteurellaceae</taxon>
        <taxon>Haemophilus</taxon>
    </lineage>
</organism>
<proteinExistence type="predicted"/>
<keyword evidence="2" id="KW-1185">Reference proteome</keyword>
<evidence type="ECO:0000313" key="2">
    <source>
        <dbReference type="Proteomes" id="UP000175677"/>
    </source>
</evidence>
<name>A0ABX3BR89_9PAST</name>
<gene>
    <name evidence="1" type="ORF">BFQ30_00150</name>
</gene>
<accession>A0ABX3BR89</accession>